<proteinExistence type="predicted"/>
<evidence type="ECO:0000313" key="2">
    <source>
        <dbReference type="EMBL" id="GKV10136.1"/>
    </source>
</evidence>
<reference evidence="2 3" key="1">
    <citation type="journal article" date="2021" name="Commun. Biol.">
        <title>The genome of Shorea leprosula (Dipterocarpaceae) highlights the ecological relevance of drought in aseasonal tropical rainforests.</title>
        <authorList>
            <person name="Ng K.K.S."/>
            <person name="Kobayashi M.J."/>
            <person name="Fawcett J.A."/>
            <person name="Hatakeyama M."/>
            <person name="Paape T."/>
            <person name="Ng C.H."/>
            <person name="Ang C.C."/>
            <person name="Tnah L.H."/>
            <person name="Lee C.T."/>
            <person name="Nishiyama T."/>
            <person name="Sese J."/>
            <person name="O'Brien M.J."/>
            <person name="Copetti D."/>
            <person name="Mohd Noor M.I."/>
            <person name="Ong R.C."/>
            <person name="Putra M."/>
            <person name="Sireger I.Z."/>
            <person name="Indrioko S."/>
            <person name="Kosugi Y."/>
            <person name="Izuno A."/>
            <person name="Isagi Y."/>
            <person name="Lee S.L."/>
            <person name="Shimizu K.K."/>
        </authorList>
    </citation>
    <scope>NUCLEOTIDE SEQUENCE [LARGE SCALE GENOMIC DNA]</scope>
    <source>
        <strain evidence="2">214</strain>
    </source>
</reference>
<dbReference type="PANTHER" id="PTHR46407:SF3">
    <property type="entry name" value="OS02G0208700 PROTEIN"/>
    <property type="match status" value="1"/>
</dbReference>
<dbReference type="Pfam" id="PF00646">
    <property type="entry name" value="F-box"/>
    <property type="match status" value="1"/>
</dbReference>
<feature type="domain" description="F-box" evidence="1">
    <location>
        <begin position="6"/>
        <end position="40"/>
    </location>
</feature>
<dbReference type="InterPro" id="IPR001810">
    <property type="entry name" value="F-box_dom"/>
</dbReference>
<dbReference type="PANTHER" id="PTHR46407">
    <property type="entry name" value="OS02G0208700 PROTEIN"/>
    <property type="match status" value="1"/>
</dbReference>
<dbReference type="InterPro" id="IPR036047">
    <property type="entry name" value="F-box-like_dom_sf"/>
</dbReference>
<dbReference type="InterPro" id="IPR006652">
    <property type="entry name" value="Kelch_1"/>
</dbReference>
<sequence>MDLVPNLPLDVVRECLIRVSYNQLPKIASTCKAWKTEIELPAFFLLRRAAGYAQKLVVIAQARDDPERRIGVSKSCHSVYRLSVLDPCSGNWDELPPVPGLPHGLPYFCQIRAVGSELVVMGGLEPGTWEVSRSVHVFNFLSGCWRRGVDIPGVRRLLFGCASDHHRVVYVAGGHDSDKNALRSAMAYDVEKDNWTQLPDMRRERDECKGIFQRGKFHIIGGYCTAMQGHFERSAEEFDVMTWRWNSVEEEFLEAGTCPRTCSAGDEMDVYMCCGADVVTRKGAMWKMVAKLPSELGNTACVVTWRGKLLAIGSSKLGEPHRAYVLDLEKAEWTEMQTPEKFSGHVQSGCYIEI</sequence>
<dbReference type="SMART" id="SM00612">
    <property type="entry name" value="Kelch"/>
    <property type="match status" value="2"/>
</dbReference>
<name>A0AAV5JGU6_9ROSI</name>
<dbReference type="InterPro" id="IPR015915">
    <property type="entry name" value="Kelch-typ_b-propeller"/>
</dbReference>
<dbReference type="EMBL" id="BPVZ01000031">
    <property type="protein sequence ID" value="GKV10136.1"/>
    <property type="molecule type" value="Genomic_DNA"/>
</dbReference>
<dbReference type="Gene3D" id="2.120.10.80">
    <property type="entry name" value="Kelch-type beta propeller"/>
    <property type="match status" value="1"/>
</dbReference>
<evidence type="ECO:0000259" key="1">
    <source>
        <dbReference type="Pfam" id="PF00646"/>
    </source>
</evidence>
<keyword evidence="3" id="KW-1185">Reference proteome</keyword>
<dbReference type="AlphaFoldDB" id="A0AAV5JGU6"/>
<gene>
    <name evidence="2" type="ORF">SLEP1_g21545</name>
</gene>
<dbReference type="InterPro" id="IPR044595">
    <property type="entry name" value="KMD1-4"/>
</dbReference>
<dbReference type="GO" id="GO:2000762">
    <property type="term" value="P:regulation of phenylpropanoid metabolic process"/>
    <property type="evidence" value="ECO:0007669"/>
    <property type="project" value="InterPro"/>
</dbReference>
<dbReference type="SUPFAM" id="SSF117281">
    <property type="entry name" value="Kelch motif"/>
    <property type="match status" value="1"/>
</dbReference>
<dbReference type="GO" id="GO:0080037">
    <property type="term" value="P:negative regulation of cytokinin-activated signaling pathway"/>
    <property type="evidence" value="ECO:0007669"/>
    <property type="project" value="InterPro"/>
</dbReference>
<dbReference type="Pfam" id="PF01344">
    <property type="entry name" value="Kelch_1"/>
    <property type="match status" value="1"/>
</dbReference>
<organism evidence="2 3">
    <name type="scientific">Rubroshorea leprosula</name>
    <dbReference type="NCBI Taxonomy" id="152421"/>
    <lineage>
        <taxon>Eukaryota</taxon>
        <taxon>Viridiplantae</taxon>
        <taxon>Streptophyta</taxon>
        <taxon>Embryophyta</taxon>
        <taxon>Tracheophyta</taxon>
        <taxon>Spermatophyta</taxon>
        <taxon>Magnoliopsida</taxon>
        <taxon>eudicotyledons</taxon>
        <taxon>Gunneridae</taxon>
        <taxon>Pentapetalae</taxon>
        <taxon>rosids</taxon>
        <taxon>malvids</taxon>
        <taxon>Malvales</taxon>
        <taxon>Dipterocarpaceae</taxon>
        <taxon>Rubroshorea</taxon>
    </lineage>
</organism>
<comment type="caution">
    <text evidence="2">The sequence shown here is derived from an EMBL/GenBank/DDBJ whole genome shotgun (WGS) entry which is preliminary data.</text>
</comment>
<dbReference type="SUPFAM" id="SSF81383">
    <property type="entry name" value="F-box domain"/>
    <property type="match status" value="1"/>
</dbReference>
<evidence type="ECO:0000313" key="3">
    <source>
        <dbReference type="Proteomes" id="UP001054252"/>
    </source>
</evidence>
<protein>
    <recommendedName>
        <fullName evidence="1">F-box domain-containing protein</fullName>
    </recommendedName>
</protein>
<accession>A0AAV5JGU6</accession>
<dbReference type="Proteomes" id="UP001054252">
    <property type="component" value="Unassembled WGS sequence"/>
</dbReference>